<dbReference type="Gene3D" id="3.30.720.120">
    <property type="match status" value="1"/>
</dbReference>
<dbReference type="PROSITE" id="PS51819">
    <property type="entry name" value="VOC"/>
    <property type="match status" value="1"/>
</dbReference>
<dbReference type="InterPro" id="IPR037523">
    <property type="entry name" value="VOC_core"/>
</dbReference>
<dbReference type="InterPro" id="IPR029068">
    <property type="entry name" value="Glyas_Bleomycin-R_OHBP_Dase"/>
</dbReference>
<dbReference type="RefSeq" id="WP_286355844.1">
    <property type="nucleotide sequence ID" value="NZ_AP027079.1"/>
</dbReference>
<dbReference type="EMBL" id="AP027079">
    <property type="protein sequence ID" value="BDU69215.1"/>
    <property type="molecule type" value="Genomic_DNA"/>
</dbReference>
<proteinExistence type="predicted"/>
<dbReference type="Pfam" id="PF00903">
    <property type="entry name" value="Glyoxalase"/>
    <property type="match status" value="1"/>
</dbReference>
<protein>
    <submittedName>
        <fullName evidence="2">Glyoxalase</fullName>
    </submittedName>
</protein>
<evidence type="ECO:0000259" key="1">
    <source>
        <dbReference type="PROSITE" id="PS51819"/>
    </source>
</evidence>
<organism evidence="2 3">
    <name type="scientific">Geothrix oryzae</name>
    <dbReference type="NCBI Taxonomy" id="2927975"/>
    <lineage>
        <taxon>Bacteria</taxon>
        <taxon>Pseudomonadati</taxon>
        <taxon>Acidobacteriota</taxon>
        <taxon>Holophagae</taxon>
        <taxon>Holophagales</taxon>
        <taxon>Holophagaceae</taxon>
        <taxon>Geothrix</taxon>
    </lineage>
</organism>
<accession>A0ABM8DQI9</accession>
<dbReference type="PANTHER" id="PTHR34109">
    <property type="entry name" value="BNAUNNG04460D PROTEIN-RELATED"/>
    <property type="match status" value="1"/>
</dbReference>
<reference evidence="3" key="1">
    <citation type="journal article" date="2023" name="Int. J. Syst. Evol. Microbiol.">
        <title>Mesoterricola silvestris gen. nov., sp. nov., Mesoterricola sediminis sp. nov., Geothrix oryzae sp. nov., Geothrix edaphica sp. nov., Geothrix rubra sp. nov., and Geothrix limicola sp. nov., six novel members of Acidobacteriota isolated from soils.</title>
        <authorList>
            <person name="Itoh H."/>
            <person name="Sugisawa Y."/>
            <person name="Mise K."/>
            <person name="Xu Z."/>
            <person name="Kuniyasu M."/>
            <person name="Ushijima N."/>
            <person name="Kawano K."/>
            <person name="Kobayashi E."/>
            <person name="Shiratori Y."/>
            <person name="Masuda Y."/>
            <person name="Senoo K."/>
        </authorList>
    </citation>
    <scope>NUCLEOTIDE SEQUENCE [LARGE SCALE GENOMIC DNA]</scope>
    <source>
        <strain evidence="3">Red222</strain>
    </source>
</reference>
<name>A0ABM8DQI9_9BACT</name>
<dbReference type="InterPro" id="IPR004360">
    <property type="entry name" value="Glyas_Fos-R_dOase_dom"/>
</dbReference>
<gene>
    <name evidence="2" type="primary">phnB</name>
    <name evidence="2" type="ORF">GETHOR_13160</name>
</gene>
<dbReference type="Proteomes" id="UP001242010">
    <property type="component" value="Chromosome"/>
</dbReference>
<keyword evidence="3" id="KW-1185">Reference proteome</keyword>
<dbReference type="Gene3D" id="3.30.720.110">
    <property type="match status" value="1"/>
</dbReference>
<dbReference type="CDD" id="cd07246">
    <property type="entry name" value="VOC_like"/>
    <property type="match status" value="1"/>
</dbReference>
<sequence>MVAPVPAGYHTVTPYLVVPNGLAFLAFVEKAFGAVEESRTLRPDGTIANAEVRIGDSMVMVAQARDPWKPMPTGFYLYVPDTDATYQAALAAGGASLMEPSDQFYGDRNAGVQDPWGNNWWIATHIEDVDDAEIQRRMATRG</sequence>
<dbReference type="PANTHER" id="PTHR34109:SF1">
    <property type="entry name" value="VOC DOMAIN-CONTAINING PROTEIN"/>
    <property type="match status" value="1"/>
</dbReference>
<evidence type="ECO:0000313" key="3">
    <source>
        <dbReference type="Proteomes" id="UP001242010"/>
    </source>
</evidence>
<evidence type="ECO:0000313" key="2">
    <source>
        <dbReference type="EMBL" id="BDU69215.1"/>
    </source>
</evidence>
<feature type="domain" description="VOC" evidence="1">
    <location>
        <begin position="8"/>
        <end position="125"/>
    </location>
</feature>
<dbReference type="SUPFAM" id="SSF54593">
    <property type="entry name" value="Glyoxalase/Bleomycin resistance protein/Dihydroxybiphenyl dioxygenase"/>
    <property type="match status" value="1"/>
</dbReference>